<comment type="caution">
    <text evidence="13">The sequence shown here is derived from an EMBL/GenBank/DDBJ whole genome shotgun (WGS) entry which is preliminary data.</text>
</comment>
<keyword evidence="7" id="KW-0862">Zinc</keyword>
<proteinExistence type="inferred from homology"/>
<sequence length="351" mass="37618">MTIFIFIIILAVLILIHEFGHFIVARMVGIEVEEFAIGFPPRLLSKKIKGTTYSINLIPLGGYVKLLGENGESTSHKAFVNKPVIPRLVVIVAGVTMNIILAVVIFTIGYMIGMAPLSIDAQSLGGDQSTTVFIAGTLADSPAQKAGLESGDSIFSLDMEVMGSITDIQAFTKKHQGETVDLMIVRDGAKTDKTITLATGDAPLGIQLVESINVKLSFIKALSAGLRETWLGITTIVVFVINLVKNIFVSGSVAQEVSGPVGIYTLTAQATKLGFTYLLSLVALLSINLAVLNIMPFPALDGGRALFIALEGIFGRKIVREQVESVIHTVGFILLIILILAITARDILRLQ</sequence>
<evidence type="ECO:0000256" key="2">
    <source>
        <dbReference type="ARBA" id="ARBA00004141"/>
    </source>
</evidence>
<dbReference type="InterPro" id="IPR008915">
    <property type="entry name" value="Peptidase_M50"/>
</dbReference>
<feature type="domain" description="PDZ" evidence="12">
    <location>
        <begin position="108"/>
        <end position="188"/>
    </location>
</feature>
<dbReference type="Pfam" id="PF02163">
    <property type="entry name" value="Peptidase_M50"/>
    <property type="match status" value="1"/>
</dbReference>
<keyword evidence="9" id="KW-0482">Metalloprotease</keyword>
<dbReference type="InterPro" id="IPR001478">
    <property type="entry name" value="PDZ"/>
</dbReference>
<dbReference type="PANTHER" id="PTHR42837:SF2">
    <property type="entry name" value="MEMBRANE METALLOPROTEASE ARASP2, CHLOROPLASTIC-RELATED"/>
    <property type="match status" value="1"/>
</dbReference>
<dbReference type="GO" id="GO:0006508">
    <property type="term" value="P:proteolysis"/>
    <property type="evidence" value="ECO:0007669"/>
    <property type="project" value="UniProtKB-KW"/>
</dbReference>
<feature type="transmembrane region" description="Helical" evidence="11">
    <location>
        <begin position="6"/>
        <end position="29"/>
    </location>
</feature>
<reference evidence="14" key="1">
    <citation type="submission" date="2017-09" db="EMBL/GenBank/DDBJ databases">
        <title>Depth-based differentiation of microbial function through sediment-hosted aquifers and enrichment of novel symbionts in the deep terrestrial subsurface.</title>
        <authorList>
            <person name="Probst A.J."/>
            <person name="Ladd B."/>
            <person name="Jarett J.K."/>
            <person name="Geller-Mcgrath D.E."/>
            <person name="Sieber C.M.K."/>
            <person name="Emerson J.B."/>
            <person name="Anantharaman K."/>
            <person name="Thomas B.C."/>
            <person name="Malmstrom R."/>
            <person name="Stieglmeier M."/>
            <person name="Klingl A."/>
            <person name="Woyke T."/>
            <person name="Ryan C.M."/>
            <person name="Banfield J.F."/>
        </authorList>
    </citation>
    <scope>NUCLEOTIDE SEQUENCE [LARGE SCALE GENOMIC DNA]</scope>
</reference>
<keyword evidence="6" id="KW-0378">Hydrolase</keyword>
<organism evidence="13 14">
    <name type="scientific">Candidatus Berkelbacteria bacterium CG10_big_fil_rev_8_21_14_0_10_43_14</name>
    <dbReference type="NCBI Taxonomy" id="1974515"/>
    <lineage>
        <taxon>Bacteria</taxon>
        <taxon>Candidatus Berkelbacteria</taxon>
    </lineage>
</organism>
<evidence type="ECO:0000256" key="1">
    <source>
        <dbReference type="ARBA" id="ARBA00001947"/>
    </source>
</evidence>
<dbReference type="InterPro" id="IPR004387">
    <property type="entry name" value="Pept_M50_Zn"/>
</dbReference>
<evidence type="ECO:0000256" key="5">
    <source>
        <dbReference type="ARBA" id="ARBA00022692"/>
    </source>
</evidence>
<comment type="similarity">
    <text evidence="3">Belongs to the peptidase M50B family.</text>
</comment>
<name>A0A2M6R805_9BACT</name>
<protein>
    <recommendedName>
        <fullName evidence="12">PDZ domain-containing protein</fullName>
    </recommendedName>
</protein>
<keyword evidence="10 11" id="KW-0472">Membrane</keyword>
<keyword evidence="8 11" id="KW-1133">Transmembrane helix</keyword>
<evidence type="ECO:0000256" key="11">
    <source>
        <dbReference type="SAM" id="Phobius"/>
    </source>
</evidence>
<keyword evidence="4" id="KW-0645">Protease</keyword>
<dbReference type="SMART" id="SM00228">
    <property type="entry name" value="PDZ"/>
    <property type="match status" value="1"/>
</dbReference>
<evidence type="ECO:0000256" key="9">
    <source>
        <dbReference type="ARBA" id="ARBA00023049"/>
    </source>
</evidence>
<dbReference type="GO" id="GO:0004222">
    <property type="term" value="F:metalloendopeptidase activity"/>
    <property type="evidence" value="ECO:0007669"/>
    <property type="project" value="InterPro"/>
</dbReference>
<evidence type="ECO:0000256" key="7">
    <source>
        <dbReference type="ARBA" id="ARBA00022833"/>
    </source>
</evidence>
<comment type="cofactor">
    <cofactor evidence="1">
        <name>Zn(2+)</name>
        <dbReference type="ChEBI" id="CHEBI:29105"/>
    </cofactor>
</comment>
<evidence type="ECO:0000256" key="10">
    <source>
        <dbReference type="ARBA" id="ARBA00023136"/>
    </source>
</evidence>
<dbReference type="GO" id="GO:0016020">
    <property type="term" value="C:membrane"/>
    <property type="evidence" value="ECO:0007669"/>
    <property type="project" value="UniProtKB-SubCell"/>
</dbReference>
<gene>
    <name evidence="13" type="ORF">COT79_03280</name>
</gene>
<accession>A0A2M6R805</accession>
<evidence type="ECO:0000256" key="8">
    <source>
        <dbReference type="ARBA" id="ARBA00022989"/>
    </source>
</evidence>
<dbReference type="EMBL" id="PEZX01000041">
    <property type="protein sequence ID" value="PIS06692.1"/>
    <property type="molecule type" value="Genomic_DNA"/>
</dbReference>
<dbReference type="InterPro" id="IPR036034">
    <property type="entry name" value="PDZ_sf"/>
</dbReference>
<dbReference type="SUPFAM" id="SSF50156">
    <property type="entry name" value="PDZ domain-like"/>
    <property type="match status" value="1"/>
</dbReference>
<dbReference type="CDD" id="cd06163">
    <property type="entry name" value="S2P-M50_PDZ_RseP-like"/>
    <property type="match status" value="1"/>
</dbReference>
<feature type="transmembrane region" description="Helical" evidence="11">
    <location>
        <begin position="326"/>
        <end position="344"/>
    </location>
</feature>
<evidence type="ECO:0000259" key="12">
    <source>
        <dbReference type="SMART" id="SM00228"/>
    </source>
</evidence>
<evidence type="ECO:0000256" key="4">
    <source>
        <dbReference type="ARBA" id="ARBA00022670"/>
    </source>
</evidence>
<evidence type="ECO:0000313" key="14">
    <source>
        <dbReference type="Proteomes" id="UP000231162"/>
    </source>
</evidence>
<dbReference type="AlphaFoldDB" id="A0A2M6R805"/>
<keyword evidence="5 11" id="KW-0812">Transmembrane</keyword>
<comment type="subcellular location">
    <subcellularLocation>
        <location evidence="2">Membrane</location>
        <topology evidence="2">Multi-pass membrane protein</topology>
    </subcellularLocation>
</comment>
<feature type="transmembrane region" description="Helical" evidence="11">
    <location>
        <begin position="88"/>
        <end position="112"/>
    </location>
</feature>
<evidence type="ECO:0000313" key="13">
    <source>
        <dbReference type="EMBL" id="PIS06692.1"/>
    </source>
</evidence>
<evidence type="ECO:0000256" key="3">
    <source>
        <dbReference type="ARBA" id="ARBA00007931"/>
    </source>
</evidence>
<dbReference type="Gene3D" id="2.30.42.10">
    <property type="match status" value="1"/>
</dbReference>
<feature type="transmembrane region" description="Helical" evidence="11">
    <location>
        <begin position="274"/>
        <end position="295"/>
    </location>
</feature>
<dbReference type="PANTHER" id="PTHR42837">
    <property type="entry name" value="REGULATOR OF SIGMA-E PROTEASE RSEP"/>
    <property type="match status" value="1"/>
</dbReference>
<evidence type="ECO:0000256" key="6">
    <source>
        <dbReference type="ARBA" id="ARBA00022801"/>
    </source>
</evidence>
<dbReference type="Proteomes" id="UP000231162">
    <property type="component" value="Unassembled WGS sequence"/>
</dbReference>